<comment type="catalytic activity">
    <reaction evidence="2">
        <text>2 a mycocerosyl-[mycocerosic acid synthase] + a phenolphthiocerol = a dimycocerosyl phenolphthiocerol + 2 holo-[mycocerosic acid synthase].</text>
        <dbReference type="EC" id="2.3.1.282"/>
    </reaction>
</comment>
<evidence type="ECO:0000256" key="10">
    <source>
        <dbReference type="ARBA" id="ARBA00030465"/>
    </source>
</evidence>
<dbReference type="EMBL" id="LQPQ01000047">
    <property type="protein sequence ID" value="ORW82862.1"/>
    <property type="molecule type" value="Genomic_DNA"/>
</dbReference>
<evidence type="ECO:0000256" key="2">
    <source>
        <dbReference type="ARBA" id="ARBA00000625"/>
    </source>
</evidence>
<comment type="catalytic activity">
    <reaction evidence="1">
        <text>2 a mycocerosyl-[mycocerosic acid synthase] + a phthiocerol = a dimycocerosyl phthiocerol + 2 holo-[mycocerosic acid synthase].</text>
        <dbReference type="EC" id="2.3.1.282"/>
    </reaction>
</comment>
<dbReference type="RefSeq" id="WP_085249918.1">
    <property type="nucleotide sequence ID" value="NZ_CAJMWJ010000001.1"/>
</dbReference>
<evidence type="ECO:0000313" key="15">
    <source>
        <dbReference type="Proteomes" id="UP000193087"/>
    </source>
</evidence>
<dbReference type="GeneID" id="93493856"/>
<comment type="caution">
    <text evidence="14">The sequence shown here is derived from an EMBL/GenBank/DDBJ whole genome shotgun (WGS) entry which is preliminary data.</text>
</comment>
<reference evidence="14 15" key="1">
    <citation type="submission" date="2016-01" db="EMBL/GenBank/DDBJ databases">
        <title>The new phylogeny of the genus Mycobacterium.</title>
        <authorList>
            <person name="Tarcisio F."/>
            <person name="Conor M."/>
            <person name="Antonella G."/>
            <person name="Elisabetta G."/>
            <person name="Giulia F.S."/>
            <person name="Sara T."/>
            <person name="Anna F."/>
            <person name="Clotilde B."/>
            <person name="Roberto B."/>
            <person name="Veronica D.S."/>
            <person name="Fabio R."/>
            <person name="Monica P."/>
            <person name="Olivier J."/>
            <person name="Enrico T."/>
            <person name="Nicola S."/>
        </authorList>
    </citation>
    <scope>NUCLEOTIDE SEQUENCE [LARGE SCALE GENOMIC DNA]</scope>
    <source>
        <strain evidence="14 15">DSM 45176</strain>
    </source>
</reference>
<evidence type="ECO:0000259" key="13">
    <source>
        <dbReference type="Pfam" id="PF16911"/>
    </source>
</evidence>
<evidence type="ECO:0000256" key="1">
    <source>
        <dbReference type="ARBA" id="ARBA00000026"/>
    </source>
</evidence>
<keyword evidence="15" id="KW-1185">Reference proteome</keyword>
<dbReference type="InterPro" id="IPR023213">
    <property type="entry name" value="CAT-like_dom_sf"/>
</dbReference>
<evidence type="ECO:0000256" key="5">
    <source>
        <dbReference type="ARBA" id="ARBA00012866"/>
    </source>
</evidence>
<dbReference type="OrthoDB" id="3318646at2"/>
<dbReference type="Gene3D" id="3.30.559.30">
    <property type="entry name" value="Nonribosomal peptide synthetase, condensation domain"/>
    <property type="match status" value="1"/>
</dbReference>
<evidence type="ECO:0000256" key="12">
    <source>
        <dbReference type="ARBA" id="ARBA00033407"/>
    </source>
</evidence>
<evidence type="ECO:0000256" key="3">
    <source>
        <dbReference type="ARBA" id="ARBA00001907"/>
    </source>
</evidence>
<proteinExistence type="inferred from homology"/>
<comment type="catalytic activity">
    <reaction evidence="3">
        <text>2 a mycocerosyl-[mycocerosic acid synthase] + a phthiodiolone = a dimycocerosyl phthiodiolone + 2 holo-[mycocerosic acid synthase].</text>
        <dbReference type="EC" id="2.3.1.282"/>
    </reaction>
</comment>
<dbReference type="GO" id="GO:0016746">
    <property type="term" value="F:acyltransferase activity"/>
    <property type="evidence" value="ECO:0007669"/>
    <property type="project" value="UniProtKB-KW"/>
</dbReference>
<dbReference type="Pfam" id="PF16911">
    <property type="entry name" value="PapA_C"/>
    <property type="match status" value="1"/>
</dbReference>
<evidence type="ECO:0000256" key="4">
    <source>
        <dbReference type="ARBA" id="ARBA00006558"/>
    </source>
</evidence>
<comment type="similarity">
    <text evidence="4">Belongs to the acyltransferase PapA5 family.</text>
</comment>
<evidence type="ECO:0000256" key="7">
    <source>
        <dbReference type="ARBA" id="ARBA00022516"/>
    </source>
</evidence>
<feature type="domain" description="Phthiocerol/phthiodiolone dimycocerosyl transferase C-terminal" evidence="13">
    <location>
        <begin position="205"/>
        <end position="388"/>
    </location>
</feature>
<gene>
    <name evidence="14" type="ORF">AWC22_15570</name>
</gene>
<dbReference type="Gene3D" id="3.30.559.10">
    <property type="entry name" value="Chloramphenicol acetyltransferase-like domain"/>
    <property type="match status" value="1"/>
</dbReference>
<dbReference type="AlphaFoldDB" id="A0A1X2D3T3"/>
<evidence type="ECO:0000256" key="9">
    <source>
        <dbReference type="ARBA" id="ARBA00023315"/>
    </source>
</evidence>
<keyword evidence="7" id="KW-0444">Lipid biosynthesis</keyword>
<evidence type="ECO:0000256" key="6">
    <source>
        <dbReference type="ARBA" id="ARBA00013449"/>
    </source>
</evidence>
<dbReference type="Proteomes" id="UP000193087">
    <property type="component" value="Unassembled WGS sequence"/>
</dbReference>
<evidence type="ECO:0000313" key="14">
    <source>
        <dbReference type="EMBL" id="ORW82862.1"/>
    </source>
</evidence>
<keyword evidence="9 14" id="KW-0012">Acyltransferase</keyword>
<accession>A0A1X2D3T3</accession>
<dbReference type="SUPFAM" id="SSF52777">
    <property type="entry name" value="CoA-dependent acyltransferases"/>
    <property type="match status" value="2"/>
</dbReference>
<dbReference type="STRING" id="486698.AWC22_15570"/>
<organism evidence="14 15">
    <name type="scientific">Mycobacterium riyadhense</name>
    <dbReference type="NCBI Taxonomy" id="486698"/>
    <lineage>
        <taxon>Bacteria</taxon>
        <taxon>Bacillati</taxon>
        <taxon>Actinomycetota</taxon>
        <taxon>Actinomycetes</taxon>
        <taxon>Mycobacteriales</taxon>
        <taxon>Mycobacteriaceae</taxon>
        <taxon>Mycobacterium</taxon>
    </lineage>
</organism>
<name>A0A1X2D3T3_9MYCO</name>
<sequence length="419" mass="45557">MFAGSVIRRLAPSEEVFAKFEAFTSMTVRLRGRVDVDAMSEALDALLEAHPVLGTHLEQGSDGSYHIVADDFLHNGMWVADGNNGMRVGEAEMPLDQSLSLVNMRLTLGEAASELTVFLHHAIADGHHGAALLDELFSRYTDVVTNGDPGPVVPQPVPYSPEAMLEQRGVKKLGMSGIERFLPLLHAYDLPAAPRPTVSAKPGSPQPVPVTRVRLTEQETADLVEFGRENRVSVSTVVAGAILMTEWKLRETPHVPIPYCYPVDLRYVLNPPVNPTDSTNLVGVATYLAEIGPDTDIVDLASDIAETFRNDLSDGLIQQSGLYNTVAFQENPPGLPPLVFCTDVSALPDIRTPAGIELDDFQGQFHCAMPVPIDFYGCGVSAGQLTIERHGYSPGSEKPLEEIRSLLCTIPSEYGWVME</sequence>
<dbReference type="EC" id="2.3.1.282" evidence="5"/>
<evidence type="ECO:0000256" key="11">
    <source>
        <dbReference type="ARBA" id="ARBA00032317"/>
    </source>
</evidence>
<evidence type="ECO:0000256" key="8">
    <source>
        <dbReference type="ARBA" id="ARBA00022679"/>
    </source>
</evidence>
<dbReference type="InterPro" id="IPR031641">
    <property type="entry name" value="PapA_C"/>
</dbReference>
<dbReference type="NCBIfam" id="NF006788">
    <property type="entry name" value="PRK09294.1-2"/>
    <property type="match status" value="1"/>
</dbReference>
<keyword evidence="8 14" id="KW-0808">Transferase</keyword>
<protein>
    <recommendedName>
        <fullName evidence="6">Phthiocerol/phthiodiolone dimycocerosyl transferase</fullName>
        <ecNumber evidence="5">2.3.1.282</ecNumber>
    </recommendedName>
    <alternativeName>
        <fullName evidence="12">Acyltransferase PapA5</fullName>
    </alternativeName>
    <alternativeName>
        <fullName evidence="10">Phthiocerol/phthiodiolone O-acyltransferase</fullName>
    </alternativeName>
    <alternativeName>
        <fullName evidence="11">Polyketide synthase-associated protein A5</fullName>
    </alternativeName>
</protein>
<keyword evidence="7" id="KW-0443">Lipid metabolism</keyword>